<feature type="domain" description="Methyl-accepting transducer" evidence="2">
    <location>
        <begin position="143"/>
        <end position="369"/>
    </location>
</feature>
<evidence type="ECO:0000313" key="4">
    <source>
        <dbReference type="Proteomes" id="UP000230709"/>
    </source>
</evidence>
<name>A0A2D2CZ87_METT3</name>
<dbReference type="GO" id="GO:0016020">
    <property type="term" value="C:membrane"/>
    <property type="evidence" value="ECO:0007669"/>
    <property type="project" value="InterPro"/>
</dbReference>
<dbReference type="AlphaFoldDB" id="A0A2D2CZ87"/>
<dbReference type="CDD" id="cd06355">
    <property type="entry name" value="PBP1_FmdD-like"/>
    <property type="match status" value="1"/>
</dbReference>
<dbReference type="Proteomes" id="UP000230709">
    <property type="component" value="Chromosome"/>
</dbReference>
<dbReference type="PROSITE" id="PS50111">
    <property type="entry name" value="CHEMOTAXIS_TRANSDUC_2"/>
    <property type="match status" value="1"/>
</dbReference>
<dbReference type="GO" id="GO:0006935">
    <property type="term" value="P:chemotaxis"/>
    <property type="evidence" value="ECO:0007669"/>
    <property type="project" value="InterPro"/>
</dbReference>
<dbReference type="GO" id="GO:0004888">
    <property type="term" value="F:transmembrane signaling receptor activity"/>
    <property type="evidence" value="ECO:0007669"/>
    <property type="project" value="InterPro"/>
</dbReference>
<organism evidence="3 4">
    <name type="scientific">Methylosinus trichosporium (strain ATCC 35070 / NCIMB 11131 / UNIQEM 75 / OB3b)</name>
    <dbReference type="NCBI Taxonomy" id="595536"/>
    <lineage>
        <taxon>Bacteria</taxon>
        <taxon>Pseudomonadati</taxon>
        <taxon>Pseudomonadota</taxon>
        <taxon>Alphaproteobacteria</taxon>
        <taxon>Hyphomicrobiales</taxon>
        <taxon>Methylocystaceae</taxon>
        <taxon>Methylosinus</taxon>
    </lineage>
</organism>
<dbReference type="Gene3D" id="3.40.50.2300">
    <property type="match status" value="2"/>
</dbReference>
<dbReference type="InterPro" id="IPR004089">
    <property type="entry name" value="MCPsignal_dom"/>
</dbReference>
<dbReference type="RefSeq" id="WP_099831767.1">
    <property type="nucleotide sequence ID" value="NZ_CP023737.1"/>
</dbReference>
<dbReference type="InterPro" id="IPR004090">
    <property type="entry name" value="Chemotax_Me-accpt_rcpt"/>
</dbReference>
<dbReference type="PANTHER" id="PTHR47628:SF1">
    <property type="entry name" value="ALIPHATIC AMIDASE EXPRESSION-REGULATING PROTEIN"/>
    <property type="match status" value="1"/>
</dbReference>
<dbReference type="PANTHER" id="PTHR47628">
    <property type="match status" value="1"/>
</dbReference>
<dbReference type="KEGG" id="mtw:CQW49_09265"/>
<reference evidence="4" key="1">
    <citation type="submission" date="2017-10" db="EMBL/GenBank/DDBJ databases">
        <title>Completed PacBio SMRT sequence of Methylosinus trichosporium OB3b reveals presence of a third large plasmid.</title>
        <authorList>
            <person name="Charles T.C."/>
            <person name="Lynch M.D.J."/>
            <person name="Heil J.R."/>
            <person name="Cheng J."/>
        </authorList>
    </citation>
    <scope>NUCLEOTIDE SEQUENCE [LARGE SCALE GENOMIC DNA]</scope>
    <source>
        <strain evidence="4">OB3b</strain>
    </source>
</reference>
<dbReference type="SUPFAM" id="SSF53822">
    <property type="entry name" value="Periplasmic binding protein-like I"/>
    <property type="match status" value="1"/>
</dbReference>
<dbReference type="SMART" id="SM00283">
    <property type="entry name" value="MA"/>
    <property type="match status" value="1"/>
</dbReference>
<gene>
    <name evidence="3" type="ORF">CQW49_09265</name>
</gene>
<evidence type="ECO:0000259" key="2">
    <source>
        <dbReference type="PROSITE" id="PS50111"/>
    </source>
</evidence>
<accession>A0A2D2CZ87</accession>
<evidence type="ECO:0000256" key="1">
    <source>
        <dbReference type="PROSITE-ProRule" id="PRU00284"/>
    </source>
</evidence>
<dbReference type="Gene3D" id="1.10.287.950">
    <property type="entry name" value="Methyl-accepting chemotaxis protein"/>
    <property type="match status" value="1"/>
</dbReference>
<dbReference type="Pfam" id="PF00015">
    <property type="entry name" value="MCPsignal"/>
    <property type="match status" value="1"/>
</dbReference>
<dbReference type="STRING" id="595536.GCA_000178815_03300"/>
<sequence>MAQSFRAKLPSPMPTTAALLATSTPILVGVTTGSPALACASALVAALAAAAYIERRLSPHMEAMERIAGGDRYAALPGASDRLSARLRDVAERMRDALVSADAVAVAQRSREAELEIRNAGQAFFAGRFRERAEAAVSAFDAASAAIRASADDLHACNAEARRRAAAASAAARAAASDMDSLAGAARAAIDLLAGSARQVAEARGAADRTARELARADRTVRSLAEAAGHIGEVSRLIQAIAAQTSMLALNATIEAARAGESGRGFAVVAGEVKTLSNQAAAAASDIEAQISAIRRVVEETVGAIAAVSSSVEDMARLDLGLADTLDREAGELDRIGARAALVAHEVSAALPDMSGVVAEVDSAGRATLTMAESLLDRSTVLAEAVGRFFRDMNGGAIRVGVLHSLSGTMTSSERPLQELLVMLIEQRNANGGLLGRPIEAVIMDPRSVPSLYAEQARALLEDRKVDAIFGCWTSASRKETLPVLERLGGLLFYPSQYEGEERSPNIVYAGGTPSQTAIPAIDFLRTRGARRFVLVGGDDVYPRVTHAILRAYLSARGIGGGDVLERYAPRGREDWDAIGEEIRGFCARPGAAIVSTVSGDANLRFFSELARRGRGRATTPILSLSIGEAELPALAHCGVDGVHVAWNYLHAIDGEANRRFIDDWRRFKSAPDAMTNDAMEATWLGFNLWSAAVAAAGSSQAEKVRATLGGLRLEAPSGFTVRVDEETHHLFKPAFVGRIDQGRILPVWTSAGLIAPEPWSPWLAQRGNAPGARRAVAS</sequence>
<dbReference type="InterPro" id="IPR017777">
    <property type="entry name" value="ABC_urea-bd_UrtA"/>
</dbReference>
<dbReference type="Pfam" id="PF13433">
    <property type="entry name" value="Peripla_BP_5"/>
    <property type="match status" value="1"/>
</dbReference>
<keyword evidence="4" id="KW-1185">Reference proteome</keyword>
<keyword evidence="1" id="KW-0807">Transducer</keyword>
<proteinExistence type="predicted"/>
<dbReference type="SUPFAM" id="SSF58104">
    <property type="entry name" value="Methyl-accepting chemotaxis protein (MCP) signaling domain"/>
    <property type="match status" value="1"/>
</dbReference>
<evidence type="ECO:0000313" key="3">
    <source>
        <dbReference type="EMBL" id="ATQ68058.1"/>
    </source>
</evidence>
<dbReference type="GO" id="GO:0007165">
    <property type="term" value="P:signal transduction"/>
    <property type="evidence" value="ECO:0007669"/>
    <property type="project" value="UniProtKB-KW"/>
</dbReference>
<dbReference type="PRINTS" id="PR00260">
    <property type="entry name" value="CHEMTRNSDUCR"/>
</dbReference>
<dbReference type="InterPro" id="IPR028082">
    <property type="entry name" value="Peripla_BP_I"/>
</dbReference>
<dbReference type="EMBL" id="CP023737">
    <property type="protein sequence ID" value="ATQ68058.1"/>
    <property type="molecule type" value="Genomic_DNA"/>
</dbReference>
<protein>
    <recommendedName>
        <fullName evidence="2">Methyl-accepting transducer domain-containing protein</fullName>
    </recommendedName>
</protein>